<evidence type="ECO:0000259" key="5">
    <source>
        <dbReference type="Pfam" id="PF01137"/>
    </source>
</evidence>
<evidence type="ECO:0000259" key="6">
    <source>
        <dbReference type="Pfam" id="PF05189"/>
    </source>
</evidence>
<dbReference type="GO" id="GO:0004521">
    <property type="term" value="F:RNA endonuclease activity"/>
    <property type="evidence" value="ECO:0007669"/>
    <property type="project" value="TreeGrafter"/>
</dbReference>
<name>A0A9P0Q1T0_ACAOB</name>
<dbReference type="InterPro" id="IPR037136">
    <property type="entry name" value="RNA3'_phos_cyclase_dom_sf"/>
</dbReference>
<dbReference type="SUPFAM" id="SSF55205">
    <property type="entry name" value="EPT/RTPC-like"/>
    <property type="match status" value="1"/>
</dbReference>
<dbReference type="InterPro" id="IPR000228">
    <property type="entry name" value="RNA3'_term_phos_cyc"/>
</dbReference>
<protein>
    <recommendedName>
        <fullName evidence="9">RNA 3'-terminal phosphate cyclase-like protein</fullName>
    </recommendedName>
</protein>
<comment type="subcellular location">
    <subcellularLocation>
        <location evidence="1">Nucleus</location>
        <location evidence="1">Nucleolus</location>
    </subcellularLocation>
</comment>
<dbReference type="InterPro" id="IPR036553">
    <property type="entry name" value="RPTC_insert"/>
</dbReference>
<dbReference type="GO" id="GO:0000479">
    <property type="term" value="P:endonucleolytic cleavage of tricistronic rRNA transcript (SSU-rRNA, 5.8S rRNA, LSU-rRNA)"/>
    <property type="evidence" value="ECO:0007669"/>
    <property type="project" value="TreeGrafter"/>
</dbReference>
<sequence>MSAVVRGNTLLYKGSNFFRQRLVLSVLSGKPVQITEIRTLDDEPGLREFEVSLIRLLDKVTNGTVIELNETGTSVYFQPGLLFGGTIQHDCSLQRGIGYYLEVLCMLGFFCKEPLHATLRGVTSNNIDPSVDLIKTSMFETMKKFILDDEGLKLKISKRGMLPLGGGEVIFECPIRRQTRPVQLLDSGMVKRVRGIAYALRVSPAIANRIVDKAKGVLLQFLPDVYINTDQSRGKQSGKSPGFGIHLVAETTNGVYYSSEQVFFPSFGLSNMLIQSEGEPPSVPEDLGTAAAQRLLYEIYLGGVVDSTSQALAILFMALGQKDVSKLVVGPLTENSIWFFRHLKEFFGITFNIENYENEEKVLLTCVGIGYTNISKRTI</sequence>
<dbReference type="NCBIfam" id="TIGR03400">
    <property type="entry name" value="18S_RNA_Rcl1p"/>
    <property type="match status" value="1"/>
</dbReference>
<dbReference type="GO" id="GO:0005730">
    <property type="term" value="C:nucleolus"/>
    <property type="evidence" value="ECO:0007669"/>
    <property type="project" value="UniProtKB-SubCell"/>
</dbReference>
<dbReference type="OrthoDB" id="1911237at2759"/>
<dbReference type="InterPro" id="IPR020719">
    <property type="entry name" value="RNA3'_term_phos_cycl-like_CS"/>
</dbReference>
<feature type="domain" description="RNA 3'-terminal phosphate cyclase" evidence="5">
    <location>
        <begin position="11"/>
        <end position="353"/>
    </location>
</feature>
<dbReference type="FunFam" id="3.30.360.20:FF:000001">
    <property type="entry name" value="RNA terminal phosphate cyclase-like 1"/>
    <property type="match status" value="1"/>
</dbReference>
<dbReference type="Pfam" id="PF05189">
    <property type="entry name" value="RTC_insert"/>
    <property type="match status" value="1"/>
</dbReference>
<organism evidence="7 8">
    <name type="scientific">Acanthoscelides obtectus</name>
    <name type="common">Bean weevil</name>
    <name type="synonym">Bruchus obtectus</name>
    <dbReference type="NCBI Taxonomy" id="200917"/>
    <lineage>
        <taxon>Eukaryota</taxon>
        <taxon>Metazoa</taxon>
        <taxon>Ecdysozoa</taxon>
        <taxon>Arthropoda</taxon>
        <taxon>Hexapoda</taxon>
        <taxon>Insecta</taxon>
        <taxon>Pterygota</taxon>
        <taxon>Neoptera</taxon>
        <taxon>Endopterygota</taxon>
        <taxon>Coleoptera</taxon>
        <taxon>Polyphaga</taxon>
        <taxon>Cucujiformia</taxon>
        <taxon>Chrysomeloidea</taxon>
        <taxon>Chrysomelidae</taxon>
        <taxon>Bruchinae</taxon>
        <taxon>Bruchini</taxon>
        <taxon>Acanthoscelides</taxon>
    </lineage>
</organism>
<dbReference type="PIRSF" id="PIRSF005378">
    <property type="entry name" value="RNA3'_term_phos_cycl_euk"/>
    <property type="match status" value="1"/>
</dbReference>
<keyword evidence="3" id="KW-0690">Ribosome biogenesis</keyword>
<feature type="domain" description="RNA 3'-terminal phosphate cyclase insert" evidence="6">
    <location>
        <begin position="186"/>
        <end position="299"/>
    </location>
</feature>
<comment type="caution">
    <text evidence="7">The sequence shown here is derived from an EMBL/GenBank/DDBJ whole genome shotgun (WGS) entry which is preliminary data.</text>
</comment>
<dbReference type="InterPro" id="IPR023797">
    <property type="entry name" value="RNA3'_phos_cyclase_dom"/>
</dbReference>
<evidence type="ECO:0000256" key="3">
    <source>
        <dbReference type="ARBA" id="ARBA00022517"/>
    </source>
</evidence>
<keyword evidence="8" id="KW-1185">Reference proteome</keyword>
<dbReference type="InterPro" id="IPR013791">
    <property type="entry name" value="RNA3'-term_phos_cycl_insert"/>
</dbReference>
<dbReference type="CDD" id="cd00875">
    <property type="entry name" value="RNA_Cyclase_Class_I"/>
    <property type="match status" value="1"/>
</dbReference>
<comment type="similarity">
    <text evidence="2">Belongs to the RNA 3'-terminal cyclase family. Type 2 subfamily.</text>
</comment>
<dbReference type="PANTHER" id="PTHR11096">
    <property type="entry name" value="RNA 3' TERMINAL PHOSPHATE CYCLASE"/>
    <property type="match status" value="1"/>
</dbReference>
<dbReference type="InterPro" id="IPR013792">
    <property type="entry name" value="RNA3'P_cycl/enolpyr_Trfase_a/b"/>
</dbReference>
<gene>
    <name evidence="7" type="ORF">ACAOBT_LOCUS26878</name>
</gene>
<dbReference type="PROSITE" id="PS01287">
    <property type="entry name" value="RTC"/>
    <property type="match status" value="1"/>
</dbReference>
<accession>A0A9P0Q1T0</accession>
<evidence type="ECO:0008006" key="9">
    <source>
        <dbReference type="Google" id="ProtNLM"/>
    </source>
</evidence>
<dbReference type="Pfam" id="PF01137">
    <property type="entry name" value="RTC"/>
    <property type="match status" value="1"/>
</dbReference>
<evidence type="ECO:0000256" key="2">
    <source>
        <dbReference type="ARBA" id="ARBA00007089"/>
    </source>
</evidence>
<dbReference type="Gene3D" id="3.30.360.20">
    <property type="entry name" value="RNA 3'-terminal phosphate cyclase, insert domain"/>
    <property type="match status" value="1"/>
</dbReference>
<reference evidence="7" key="1">
    <citation type="submission" date="2022-03" db="EMBL/GenBank/DDBJ databases">
        <authorList>
            <person name="Sayadi A."/>
        </authorList>
    </citation>
    <scope>NUCLEOTIDE SEQUENCE</scope>
</reference>
<evidence type="ECO:0000256" key="4">
    <source>
        <dbReference type="ARBA" id="ARBA00023242"/>
    </source>
</evidence>
<keyword evidence="4" id="KW-0539">Nucleus</keyword>
<evidence type="ECO:0000313" key="7">
    <source>
        <dbReference type="EMBL" id="CAH2002611.1"/>
    </source>
</evidence>
<proteinExistence type="inferred from homology"/>
<dbReference type="Proteomes" id="UP001152888">
    <property type="component" value="Unassembled WGS sequence"/>
</dbReference>
<dbReference type="Gene3D" id="3.65.10.20">
    <property type="entry name" value="RNA 3'-terminal phosphate cyclase domain"/>
    <property type="match status" value="1"/>
</dbReference>
<evidence type="ECO:0000256" key="1">
    <source>
        <dbReference type="ARBA" id="ARBA00004604"/>
    </source>
</evidence>
<dbReference type="AlphaFoldDB" id="A0A9P0Q1T0"/>
<evidence type="ECO:0000313" key="8">
    <source>
        <dbReference type="Proteomes" id="UP001152888"/>
    </source>
</evidence>
<dbReference type="EMBL" id="CAKOFQ010007500">
    <property type="protein sequence ID" value="CAH2002611.1"/>
    <property type="molecule type" value="Genomic_DNA"/>
</dbReference>
<dbReference type="PANTHER" id="PTHR11096:SF1">
    <property type="entry name" value="RNA 3'-TERMINAL PHOSPHATE CYCLASE-LIKE PROTEIN"/>
    <property type="match status" value="1"/>
</dbReference>
<dbReference type="InterPro" id="IPR016443">
    <property type="entry name" value="RNA3'_term_phos_cyc_type_2"/>
</dbReference>